<keyword evidence="1" id="KW-0812">Transmembrane</keyword>
<protein>
    <recommendedName>
        <fullName evidence="5">Transmembrane protein</fullName>
    </recommendedName>
</protein>
<sequence>MRSFAAIATIATAAFAAVASALPALPGATNGVTDAVIPKEAAVPAYSVHHEHSVVQIIVDLTAKVQPLCDELTASISGDVEVSAAVDISLDILGEIKGFIATAKADIQAAIDVNADLLVLNGETLAVKAVAEIVATLIIAVTTVLGLVVRVCASANVAVLVKLVADIGIELAAIISLVVHICADLVIVVKPLITVVANVIVNLDLKALIQVLVLQGGSHY</sequence>
<evidence type="ECO:0008006" key="5">
    <source>
        <dbReference type="Google" id="ProtNLM"/>
    </source>
</evidence>
<feature type="transmembrane region" description="Helical" evidence="1">
    <location>
        <begin position="133"/>
        <end position="159"/>
    </location>
</feature>
<accession>A0A8H7EWQ6</accession>
<name>A0A8H7EWQ6_AGABI</name>
<proteinExistence type="predicted"/>
<feature type="transmembrane region" description="Helical" evidence="1">
    <location>
        <begin position="171"/>
        <end position="189"/>
    </location>
</feature>
<evidence type="ECO:0000313" key="4">
    <source>
        <dbReference type="Proteomes" id="UP000629468"/>
    </source>
</evidence>
<reference evidence="3 4" key="1">
    <citation type="journal article" name="Sci. Rep.">
        <title>Telomere-to-telomere assembled and centromere annotated genomes of the two main subspecies of the button mushroom Agaricus bisporus reveal especially polymorphic chromosome ends.</title>
        <authorList>
            <person name="Sonnenberg A.S.M."/>
            <person name="Sedaghat-Telgerd N."/>
            <person name="Lavrijssen B."/>
            <person name="Ohm R.A."/>
            <person name="Hendrickx P.M."/>
            <person name="Scholtmeijer K."/>
            <person name="Baars J.J.P."/>
            <person name="van Peer A."/>
        </authorList>
    </citation>
    <scope>NUCLEOTIDE SEQUENCE [LARGE SCALE GENOMIC DNA]</scope>
    <source>
        <strain evidence="3 4">H119_p4</strain>
    </source>
</reference>
<gene>
    <name evidence="3" type="ORF">Agabi119p4_9356</name>
</gene>
<evidence type="ECO:0000313" key="3">
    <source>
        <dbReference type="EMBL" id="KAF7761364.1"/>
    </source>
</evidence>
<organism evidence="3 4">
    <name type="scientific">Agaricus bisporus var. burnettii</name>
    <dbReference type="NCBI Taxonomy" id="192524"/>
    <lineage>
        <taxon>Eukaryota</taxon>
        <taxon>Fungi</taxon>
        <taxon>Dikarya</taxon>
        <taxon>Basidiomycota</taxon>
        <taxon>Agaricomycotina</taxon>
        <taxon>Agaricomycetes</taxon>
        <taxon>Agaricomycetidae</taxon>
        <taxon>Agaricales</taxon>
        <taxon>Agaricineae</taxon>
        <taxon>Agaricaceae</taxon>
        <taxon>Agaricus</taxon>
    </lineage>
</organism>
<dbReference type="Proteomes" id="UP000629468">
    <property type="component" value="Unassembled WGS sequence"/>
</dbReference>
<keyword evidence="1" id="KW-1133">Transmembrane helix</keyword>
<feature type="signal peptide" evidence="2">
    <location>
        <begin position="1"/>
        <end position="21"/>
    </location>
</feature>
<feature type="chain" id="PRO_5034487467" description="Transmembrane protein" evidence="2">
    <location>
        <begin position="22"/>
        <end position="220"/>
    </location>
</feature>
<evidence type="ECO:0000256" key="1">
    <source>
        <dbReference type="SAM" id="Phobius"/>
    </source>
</evidence>
<dbReference type="EMBL" id="JABXXO010000013">
    <property type="protein sequence ID" value="KAF7761364.1"/>
    <property type="molecule type" value="Genomic_DNA"/>
</dbReference>
<dbReference type="AlphaFoldDB" id="A0A8H7EWQ6"/>
<keyword evidence="1" id="KW-0472">Membrane</keyword>
<keyword evidence="2" id="KW-0732">Signal</keyword>
<comment type="caution">
    <text evidence="3">The sequence shown here is derived from an EMBL/GenBank/DDBJ whole genome shotgun (WGS) entry which is preliminary data.</text>
</comment>
<evidence type="ECO:0000256" key="2">
    <source>
        <dbReference type="SAM" id="SignalP"/>
    </source>
</evidence>